<reference evidence="3" key="2">
    <citation type="journal article" date="2024" name="Plant">
        <title>Genomic evolution and insights into agronomic trait innovations of Sesamum species.</title>
        <authorList>
            <person name="Miao H."/>
            <person name="Wang L."/>
            <person name="Qu L."/>
            <person name="Liu H."/>
            <person name="Sun Y."/>
            <person name="Le M."/>
            <person name="Wang Q."/>
            <person name="Wei S."/>
            <person name="Zheng Y."/>
            <person name="Lin W."/>
            <person name="Duan Y."/>
            <person name="Cao H."/>
            <person name="Xiong S."/>
            <person name="Wang X."/>
            <person name="Wei L."/>
            <person name="Li C."/>
            <person name="Ma Q."/>
            <person name="Ju M."/>
            <person name="Zhao R."/>
            <person name="Li G."/>
            <person name="Mu C."/>
            <person name="Tian Q."/>
            <person name="Mei H."/>
            <person name="Zhang T."/>
            <person name="Gao T."/>
            <person name="Zhang H."/>
        </authorList>
    </citation>
    <scope>NUCLEOTIDE SEQUENCE</scope>
    <source>
        <strain evidence="3">KEN8</strain>
    </source>
</reference>
<dbReference type="InterPro" id="IPR012337">
    <property type="entry name" value="RNaseH-like_sf"/>
</dbReference>
<dbReference type="Pfam" id="PF13456">
    <property type="entry name" value="RVT_3"/>
    <property type="match status" value="1"/>
</dbReference>
<protein>
    <submittedName>
        <fullName evidence="3">Ribonuclease H protein</fullName>
    </submittedName>
</protein>
<dbReference type="InterPro" id="IPR000477">
    <property type="entry name" value="RT_dom"/>
</dbReference>
<evidence type="ECO:0000259" key="2">
    <source>
        <dbReference type="PROSITE" id="PS50879"/>
    </source>
</evidence>
<organism evidence="3">
    <name type="scientific">Sesamum calycinum</name>
    <dbReference type="NCBI Taxonomy" id="2727403"/>
    <lineage>
        <taxon>Eukaryota</taxon>
        <taxon>Viridiplantae</taxon>
        <taxon>Streptophyta</taxon>
        <taxon>Embryophyta</taxon>
        <taxon>Tracheophyta</taxon>
        <taxon>Spermatophyta</taxon>
        <taxon>Magnoliopsida</taxon>
        <taxon>eudicotyledons</taxon>
        <taxon>Gunneridae</taxon>
        <taxon>Pentapetalae</taxon>
        <taxon>asterids</taxon>
        <taxon>lamiids</taxon>
        <taxon>Lamiales</taxon>
        <taxon>Pedaliaceae</taxon>
        <taxon>Sesamum</taxon>
    </lineage>
</organism>
<sequence>MDSLQHYFKLVGILLQRMSLQLSRISLGALICLEASLLHLSSSSLRMTLPNLGPSLDPSPSAMLLIRSCPSFFTIKSPKHYLISFPSQSGFVPGRLIADNILLAQEMTHHLDMRHSKGNLILKLDMSKAYDRVKWKFLYAILEKMGFPPRFIALIKHAIEHCRFTILVNGESSGFFKSSQGLRQGDPISPALFILASEALSRGLNHLFAQNLDMLYQTGCKTRVAHLAYADDIIIFTRCEEQSLNKLMQFLDLYENQSGQGINHSNSFFTSGKKANLIAHKIKSITGFNLKCLPITYLGAPLHKGHKKKILFEPLIDKIRNRISGWENRHLSQGGRLQLIKSVLSSMPIYLLQVLSPPAGTLHSLSHPNRAFNPLVKSFWTNHSWNIDKLKVVPQHIMELILEIPINPQHQDVMHWKSSPHGSFSTKSAWEITRDHKTPLAIFKNLWSPLVRPTISIFIWKVLHNWIPVDSRLKQKGILLASRCVCCLRDEETIPHLFLHNKVSLEVWSFFASKFQLNIPVTDNFSMILQAWKNNISNQPHIRDILSLLIMWTIWICRNAAIFEGAPFKANHRGWFKLNTDGVSKGNPGVAGAGGIIRNHLGQTVLAFQEHLGLISNTATELKAIYRGVKLCIDSNIRKIWVETDANVALKLISSPSQGPWHFQNLLQQIRNLLSQTEFKISHIFREGNQVADYFANQAFFNQHLTILSPDNITGNVFLFFVWIPPGLVTSCCASAVVANSYFAGLYSSGKCVVGGFDVPEGTIVHAWAMNRDPKAYQKLEKFNAERFQGLEIKQDSVRICTIWTLDLVWDCE</sequence>
<dbReference type="GO" id="GO:0004497">
    <property type="term" value="F:monooxygenase activity"/>
    <property type="evidence" value="ECO:0007669"/>
    <property type="project" value="InterPro"/>
</dbReference>
<dbReference type="Pfam" id="PF00078">
    <property type="entry name" value="RVT_1"/>
    <property type="match status" value="1"/>
</dbReference>
<dbReference type="GO" id="GO:0004523">
    <property type="term" value="F:RNA-DNA hybrid ribonuclease activity"/>
    <property type="evidence" value="ECO:0007669"/>
    <property type="project" value="InterPro"/>
</dbReference>
<name>A0AAW2NED4_9LAMI</name>
<proteinExistence type="predicted"/>
<dbReference type="InterPro" id="IPR026960">
    <property type="entry name" value="RVT-Znf"/>
</dbReference>
<dbReference type="GO" id="GO:0016705">
    <property type="term" value="F:oxidoreductase activity, acting on paired donors, with incorporation or reduction of molecular oxygen"/>
    <property type="evidence" value="ECO:0007669"/>
    <property type="project" value="InterPro"/>
</dbReference>
<dbReference type="Gene3D" id="1.10.630.10">
    <property type="entry name" value="Cytochrome P450"/>
    <property type="match status" value="1"/>
</dbReference>
<dbReference type="EMBL" id="JACGWM010000011">
    <property type="protein sequence ID" value="KAL0342392.1"/>
    <property type="molecule type" value="Genomic_DNA"/>
</dbReference>
<gene>
    <name evidence="3" type="ORF">Scaly_1901800</name>
</gene>
<dbReference type="SUPFAM" id="SSF48264">
    <property type="entry name" value="Cytochrome P450"/>
    <property type="match status" value="1"/>
</dbReference>
<dbReference type="InterPro" id="IPR036396">
    <property type="entry name" value="Cyt_P450_sf"/>
</dbReference>
<evidence type="ECO:0000259" key="1">
    <source>
        <dbReference type="PROSITE" id="PS50878"/>
    </source>
</evidence>
<dbReference type="PANTHER" id="PTHR33116">
    <property type="entry name" value="REVERSE TRANSCRIPTASE ZINC-BINDING DOMAIN-CONTAINING PROTEIN-RELATED-RELATED"/>
    <property type="match status" value="1"/>
</dbReference>
<dbReference type="InterPro" id="IPR002156">
    <property type="entry name" value="RNaseH_domain"/>
</dbReference>
<feature type="domain" description="Reverse transcriptase" evidence="1">
    <location>
        <begin position="1"/>
        <end position="290"/>
    </location>
</feature>
<reference evidence="3" key="1">
    <citation type="submission" date="2020-06" db="EMBL/GenBank/DDBJ databases">
        <authorList>
            <person name="Li T."/>
            <person name="Hu X."/>
            <person name="Zhang T."/>
            <person name="Song X."/>
            <person name="Zhang H."/>
            <person name="Dai N."/>
            <person name="Sheng W."/>
            <person name="Hou X."/>
            <person name="Wei L."/>
        </authorList>
    </citation>
    <scope>NUCLEOTIDE SEQUENCE</scope>
    <source>
        <strain evidence="3">KEN8</strain>
        <tissue evidence="3">Leaf</tissue>
    </source>
</reference>
<accession>A0AAW2NED4</accession>
<dbReference type="GO" id="GO:0003676">
    <property type="term" value="F:nucleic acid binding"/>
    <property type="evidence" value="ECO:0007669"/>
    <property type="project" value="InterPro"/>
</dbReference>
<dbReference type="PANTHER" id="PTHR33116:SF80">
    <property type="entry name" value="REVERSE TRANSCRIPTASE ZINC-BINDING DOMAIN-CONTAINING PROTEIN"/>
    <property type="match status" value="1"/>
</dbReference>
<dbReference type="SUPFAM" id="SSF53098">
    <property type="entry name" value="Ribonuclease H-like"/>
    <property type="match status" value="1"/>
</dbReference>
<dbReference type="PROSITE" id="PS50879">
    <property type="entry name" value="RNASE_H_1"/>
    <property type="match status" value="1"/>
</dbReference>
<dbReference type="GO" id="GO:0020037">
    <property type="term" value="F:heme binding"/>
    <property type="evidence" value="ECO:0007669"/>
    <property type="project" value="InterPro"/>
</dbReference>
<dbReference type="CDD" id="cd01650">
    <property type="entry name" value="RT_nLTR_like"/>
    <property type="match status" value="1"/>
</dbReference>
<comment type="caution">
    <text evidence="3">The sequence shown here is derived from an EMBL/GenBank/DDBJ whole genome shotgun (WGS) entry which is preliminary data.</text>
</comment>
<evidence type="ECO:0000313" key="3">
    <source>
        <dbReference type="EMBL" id="KAL0342392.1"/>
    </source>
</evidence>
<dbReference type="Gene3D" id="3.30.420.10">
    <property type="entry name" value="Ribonuclease H-like superfamily/Ribonuclease H"/>
    <property type="match status" value="1"/>
</dbReference>
<dbReference type="InterPro" id="IPR044730">
    <property type="entry name" value="RNase_H-like_dom_plant"/>
</dbReference>
<dbReference type="CDD" id="cd06222">
    <property type="entry name" value="RNase_H_like"/>
    <property type="match status" value="1"/>
</dbReference>
<feature type="domain" description="RNase H type-1" evidence="2">
    <location>
        <begin position="572"/>
        <end position="701"/>
    </location>
</feature>
<dbReference type="InterPro" id="IPR036397">
    <property type="entry name" value="RNaseH_sf"/>
</dbReference>
<dbReference type="GO" id="GO:0005506">
    <property type="term" value="F:iron ion binding"/>
    <property type="evidence" value="ECO:0007669"/>
    <property type="project" value="InterPro"/>
</dbReference>
<dbReference type="InterPro" id="IPR043502">
    <property type="entry name" value="DNA/RNA_pol_sf"/>
</dbReference>
<dbReference type="SUPFAM" id="SSF56672">
    <property type="entry name" value="DNA/RNA polymerases"/>
    <property type="match status" value="1"/>
</dbReference>
<dbReference type="AlphaFoldDB" id="A0AAW2NED4"/>
<dbReference type="PROSITE" id="PS50878">
    <property type="entry name" value="RT_POL"/>
    <property type="match status" value="1"/>
</dbReference>
<dbReference type="Pfam" id="PF13966">
    <property type="entry name" value="zf-RVT"/>
    <property type="match status" value="1"/>
</dbReference>